<sequence length="240" mass="26471">MKIEKTGSPSQVRSVGATAYARQAKAVEAAQGVAPVSASASVLGIPETEFTPRVRDAIMTLMGEVDNLRKELQKTRERLEEVERYADQDHLLPLLNRRAFVRELTRYISFAGRYGTPATLLYFDLDGFKQVNDTYGHAAGDAVLAHFARVLQDQTRDTDVVGRLGGDEFGVLLAHANVEQGRKKADVLAETLRKNPTIWQGQQIPIAFSYGAFEIKGSDTPDIAMARADEAMYAQKRAGR</sequence>
<dbReference type="SMART" id="SM00267">
    <property type="entry name" value="GGDEF"/>
    <property type="match status" value="1"/>
</dbReference>
<dbReference type="Proteomes" id="UP000570514">
    <property type="component" value="Unassembled WGS sequence"/>
</dbReference>
<dbReference type="AlphaFoldDB" id="A0A846MXR0"/>
<protein>
    <recommendedName>
        <fullName evidence="1">diguanylate cyclase</fullName>
        <ecNumber evidence="1">2.7.7.65</ecNumber>
    </recommendedName>
</protein>
<gene>
    <name evidence="5" type="ORF">FHS83_001160</name>
</gene>
<evidence type="ECO:0000256" key="3">
    <source>
        <dbReference type="SAM" id="Coils"/>
    </source>
</evidence>
<evidence type="ECO:0000256" key="2">
    <source>
        <dbReference type="ARBA" id="ARBA00034247"/>
    </source>
</evidence>
<organism evidence="5 6">
    <name type="scientific">Rhizomicrobium palustre</name>
    <dbReference type="NCBI Taxonomy" id="189966"/>
    <lineage>
        <taxon>Bacteria</taxon>
        <taxon>Pseudomonadati</taxon>
        <taxon>Pseudomonadota</taxon>
        <taxon>Alphaproteobacteria</taxon>
        <taxon>Micropepsales</taxon>
        <taxon>Micropepsaceae</taxon>
        <taxon>Rhizomicrobium</taxon>
    </lineage>
</organism>
<keyword evidence="6" id="KW-1185">Reference proteome</keyword>
<dbReference type="PANTHER" id="PTHR45138">
    <property type="entry name" value="REGULATORY COMPONENTS OF SENSORY TRANSDUCTION SYSTEM"/>
    <property type="match status" value="1"/>
</dbReference>
<comment type="catalytic activity">
    <reaction evidence="2">
        <text>2 GTP = 3',3'-c-di-GMP + 2 diphosphate</text>
        <dbReference type="Rhea" id="RHEA:24898"/>
        <dbReference type="ChEBI" id="CHEBI:33019"/>
        <dbReference type="ChEBI" id="CHEBI:37565"/>
        <dbReference type="ChEBI" id="CHEBI:58805"/>
        <dbReference type="EC" id="2.7.7.65"/>
    </reaction>
</comment>
<dbReference type="Pfam" id="PF00990">
    <property type="entry name" value="GGDEF"/>
    <property type="match status" value="1"/>
</dbReference>
<dbReference type="EC" id="2.7.7.65" evidence="1"/>
<evidence type="ECO:0000259" key="4">
    <source>
        <dbReference type="PROSITE" id="PS50887"/>
    </source>
</evidence>
<evidence type="ECO:0000256" key="1">
    <source>
        <dbReference type="ARBA" id="ARBA00012528"/>
    </source>
</evidence>
<feature type="domain" description="GGDEF" evidence="4">
    <location>
        <begin position="116"/>
        <end position="240"/>
    </location>
</feature>
<dbReference type="InterPro" id="IPR000160">
    <property type="entry name" value="GGDEF_dom"/>
</dbReference>
<keyword evidence="3" id="KW-0175">Coiled coil</keyword>
<dbReference type="PANTHER" id="PTHR45138:SF9">
    <property type="entry name" value="DIGUANYLATE CYCLASE DGCM-RELATED"/>
    <property type="match status" value="1"/>
</dbReference>
<dbReference type="RefSeq" id="WP_167081784.1">
    <property type="nucleotide sequence ID" value="NZ_BAAADC010000001.1"/>
</dbReference>
<dbReference type="SUPFAM" id="SSF55073">
    <property type="entry name" value="Nucleotide cyclase"/>
    <property type="match status" value="1"/>
</dbReference>
<proteinExistence type="predicted"/>
<dbReference type="CDD" id="cd01949">
    <property type="entry name" value="GGDEF"/>
    <property type="match status" value="1"/>
</dbReference>
<evidence type="ECO:0000313" key="6">
    <source>
        <dbReference type="Proteomes" id="UP000570514"/>
    </source>
</evidence>
<dbReference type="InterPro" id="IPR043128">
    <property type="entry name" value="Rev_trsase/Diguanyl_cyclase"/>
</dbReference>
<dbReference type="EMBL" id="JAASRM010000001">
    <property type="protein sequence ID" value="NIK87842.1"/>
    <property type="molecule type" value="Genomic_DNA"/>
</dbReference>
<name>A0A846MXR0_9PROT</name>
<accession>A0A846MXR0</accession>
<dbReference type="NCBIfam" id="TIGR00254">
    <property type="entry name" value="GGDEF"/>
    <property type="match status" value="1"/>
</dbReference>
<dbReference type="PROSITE" id="PS50887">
    <property type="entry name" value="GGDEF"/>
    <property type="match status" value="1"/>
</dbReference>
<dbReference type="Gene3D" id="3.30.70.270">
    <property type="match status" value="1"/>
</dbReference>
<reference evidence="5 6" key="1">
    <citation type="submission" date="2020-03" db="EMBL/GenBank/DDBJ databases">
        <title>Genomic Encyclopedia of Type Strains, Phase IV (KMG-IV): sequencing the most valuable type-strain genomes for metagenomic binning, comparative biology and taxonomic classification.</title>
        <authorList>
            <person name="Goeker M."/>
        </authorList>
    </citation>
    <scope>NUCLEOTIDE SEQUENCE [LARGE SCALE GENOMIC DNA]</scope>
    <source>
        <strain evidence="5 6">DSM 19867</strain>
    </source>
</reference>
<dbReference type="InterPro" id="IPR050469">
    <property type="entry name" value="Diguanylate_Cyclase"/>
</dbReference>
<feature type="coiled-coil region" evidence="3">
    <location>
        <begin position="58"/>
        <end position="85"/>
    </location>
</feature>
<dbReference type="GO" id="GO:0052621">
    <property type="term" value="F:diguanylate cyclase activity"/>
    <property type="evidence" value="ECO:0007669"/>
    <property type="project" value="UniProtKB-EC"/>
</dbReference>
<dbReference type="InterPro" id="IPR029787">
    <property type="entry name" value="Nucleotide_cyclase"/>
</dbReference>
<comment type="caution">
    <text evidence="5">The sequence shown here is derived from an EMBL/GenBank/DDBJ whole genome shotgun (WGS) entry which is preliminary data.</text>
</comment>
<evidence type="ECO:0000313" key="5">
    <source>
        <dbReference type="EMBL" id="NIK87842.1"/>
    </source>
</evidence>